<protein>
    <recommendedName>
        <fullName evidence="8">Permease IIC component</fullName>
    </recommendedName>
</protein>
<evidence type="ECO:0000256" key="9">
    <source>
        <dbReference type="SAM" id="Phobius"/>
    </source>
</evidence>
<keyword evidence="3 8" id="KW-1003">Cell membrane</keyword>
<comment type="caution">
    <text evidence="11">The sequence shown here is derived from an EMBL/GenBank/DDBJ whole genome shotgun (WGS) entry which is preliminary data.</text>
</comment>
<keyword evidence="12" id="KW-1185">Reference proteome</keyword>
<evidence type="ECO:0000256" key="1">
    <source>
        <dbReference type="ARBA" id="ARBA00004651"/>
    </source>
</evidence>
<keyword evidence="7 8" id="KW-0472">Membrane</keyword>
<sequence>MDKNSKEPKKKKGKFKFGNFTDVLLPIAQKASENKVLICIRDAFADTMSYIIIASMFGIINWVVLDPNGIVMGVQGLNLGKLFTGLTGDAYAASSFVKTLGNAQYLGNIIINASLKIYSLLLVIAFGREIAKMWDVRPVDGTFIATISFLIVTPQFVNFQNGKAMLKIDNAFSFDNLGTNATITAMLISFFSVWMFAKLMKVKHLRINMPKTVPPAVSDAFAAMLPSFITITAMGLIAAVLHWFSIPAINDLIYKVLQVPLVGAAQSWAFNILSTALQQFFWLFGINGQNVLAPLSVLSTPPTLANQAGTGHFIFVAGLFSASQAIHNLGMVGAIFLFSKRPDWKTVAKLGAPAAIFNIGEPLLFGIPVMLNPIMMFPYVFAPVMNLIVFGLAVQFHLTPVFRYMVPWTTPPILNALLGNGSISAVVIQLLCIAMDVAIYTPFVRLGNKQYDMQIKDEEKKELEKAANA</sequence>
<dbReference type="InterPro" id="IPR051088">
    <property type="entry name" value="PTS_Sugar-EIIC/EIIB"/>
</dbReference>
<feature type="transmembrane region" description="Helical" evidence="9">
    <location>
        <begin position="220"/>
        <end position="246"/>
    </location>
</feature>
<keyword evidence="6 9" id="KW-1133">Transmembrane helix</keyword>
<feature type="transmembrane region" description="Helical" evidence="9">
    <location>
        <begin position="350"/>
        <end position="371"/>
    </location>
</feature>
<feature type="transmembrane region" description="Helical" evidence="9">
    <location>
        <begin position="177"/>
        <end position="199"/>
    </location>
</feature>
<accession>A0ABW4CTT7</accession>
<dbReference type="InterPro" id="IPR004796">
    <property type="entry name" value="PTS_IIC_cello"/>
</dbReference>
<dbReference type="Pfam" id="PF02378">
    <property type="entry name" value="PTS_EIIC"/>
    <property type="match status" value="1"/>
</dbReference>
<feature type="transmembrane region" description="Helical" evidence="9">
    <location>
        <begin position="139"/>
        <end position="157"/>
    </location>
</feature>
<evidence type="ECO:0000256" key="5">
    <source>
        <dbReference type="ARBA" id="ARBA00022692"/>
    </source>
</evidence>
<evidence type="ECO:0000256" key="8">
    <source>
        <dbReference type="PIRNR" id="PIRNR006351"/>
    </source>
</evidence>
<evidence type="ECO:0000313" key="12">
    <source>
        <dbReference type="Proteomes" id="UP001597212"/>
    </source>
</evidence>
<dbReference type="RefSeq" id="WP_125754918.1">
    <property type="nucleotide sequence ID" value="NZ_JBHTOK010000008.1"/>
</dbReference>
<feature type="transmembrane region" description="Helical" evidence="9">
    <location>
        <begin position="43"/>
        <end position="64"/>
    </location>
</feature>
<dbReference type="PANTHER" id="PTHR33989">
    <property type="match status" value="1"/>
</dbReference>
<dbReference type="Proteomes" id="UP001597212">
    <property type="component" value="Unassembled WGS sequence"/>
</dbReference>
<evidence type="ECO:0000256" key="6">
    <source>
        <dbReference type="ARBA" id="ARBA00022989"/>
    </source>
</evidence>
<gene>
    <name evidence="11" type="ORF">ACFQ5K_01445</name>
</gene>
<dbReference type="PANTHER" id="PTHR33989:SF4">
    <property type="entry name" value="PTS SYSTEM N,N'-DIACETYLCHITOBIOSE-SPECIFIC EIIC COMPONENT"/>
    <property type="match status" value="1"/>
</dbReference>
<evidence type="ECO:0000313" key="11">
    <source>
        <dbReference type="EMBL" id="MFD1440056.1"/>
    </source>
</evidence>
<evidence type="ECO:0000259" key="10">
    <source>
        <dbReference type="PROSITE" id="PS51105"/>
    </source>
</evidence>
<keyword evidence="2 8" id="KW-0813">Transport</keyword>
<feature type="domain" description="PTS EIIC type-3" evidence="10">
    <location>
        <begin position="20"/>
        <end position="443"/>
    </location>
</feature>
<evidence type="ECO:0000256" key="2">
    <source>
        <dbReference type="ARBA" id="ARBA00022448"/>
    </source>
</evidence>
<dbReference type="InterPro" id="IPR003352">
    <property type="entry name" value="PTS_EIIC"/>
</dbReference>
<feature type="transmembrane region" description="Helical" evidence="9">
    <location>
        <begin position="105"/>
        <end position="127"/>
    </location>
</feature>
<dbReference type="EMBL" id="JBHTOK010000008">
    <property type="protein sequence ID" value="MFD1440056.1"/>
    <property type="molecule type" value="Genomic_DNA"/>
</dbReference>
<name>A0ABW4CTT7_9LACO</name>
<dbReference type="PROSITE" id="PS51105">
    <property type="entry name" value="PTS_EIIC_TYPE_3"/>
    <property type="match status" value="1"/>
</dbReference>
<evidence type="ECO:0000256" key="7">
    <source>
        <dbReference type="ARBA" id="ARBA00023136"/>
    </source>
</evidence>
<feature type="transmembrane region" description="Helical" evidence="9">
    <location>
        <begin position="312"/>
        <end position="338"/>
    </location>
</feature>
<feature type="transmembrane region" description="Helical" evidence="9">
    <location>
        <begin position="377"/>
        <end position="396"/>
    </location>
</feature>
<evidence type="ECO:0000256" key="3">
    <source>
        <dbReference type="ARBA" id="ARBA00022475"/>
    </source>
</evidence>
<comment type="function">
    <text evidence="8">The phosphoenolpyruvate-dependent sugar phosphotransferase system (PTS), a major carbohydrate active -transport system, catalyzes the phosphorylation of incoming sugar substrates concomitant with their translocation across the cell membrane.</text>
</comment>
<dbReference type="InterPro" id="IPR004501">
    <property type="entry name" value="PTS_EIIC_3"/>
</dbReference>
<dbReference type="PIRSF" id="PIRSF006351">
    <property type="entry name" value="PTS_EIIC-Cellobiose"/>
    <property type="match status" value="1"/>
</dbReference>
<organism evidence="11 12">
    <name type="scientific">Lacticaseibacillus hegangensis</name>
    <dbReference type="NCBI Taxonomy" id="2486010"/>
    <lineage>
        <taxon>Bacteria</taxon>
        <taxon>Bacillati</taxon>
        <taxon>Bacillota</taxon>
        <taxon>Bacilli</taxon>
        <taxon>Lactobacillales</taxon>
        <taxon>Lactobacillaceae</taxon>
        <taxon>Lacticaseibacillus</taxon>
    </lineage>
</organism>
<keyword evidence="4 8" id="KW-0762">Sugar transport</keyword>
<evidence type="ECO:0000256" key="4">
    <source>
        <dbReference type="ARBA" id="ARBA00022597"/>
    </source>
</evidence>
<reference evidence="12" key="1">
    <citation type="journal article" date="2019" name="Int. J. Syst. Evol. Microbiol.">
        <title>The Global Catalogue of Microorganisms (GCM) 10K type strain sequencing project: providing services to taxonomists for standard genome sequencing and annotation.</title>
        <authorList>
            <consortium name="The Broad Institute Genomics Platform"/>
            <consortium name="The Broad Institute Genome Sequencing Center for Infectious Disease"/>
            <person name="Wu L."/>
            <person name="Ma J."/>
        </authorList>
    </citation>
    <scope>NUCLEOTIDE SEQUENCE [LARGE SCALE GENOMIC DNA]</scope>
    <source>
        <strain evidence="12">CCM 8912</strain>
    </source>
</reference>
<feature type="transmembrane region" description="Helical" evidence="9">
    <location>
        <begin position="417"/>
        <end position="443"/>
    </location>
</feature>
<comment type="subcellular location">
    <subcellularLocation>
        <location evidence="1">Cell membrane</location>
        <topology evidence="1">Multi-pass membrane protein</topology>
    </subcellularLocation>
</comment>
<proteinExistence type="predicted"/>
<keyword evidence="5 9" id="KW-0812">Transmembrane</keyword>